<evidence type="ECO:0000256" key="1">
    <source>
        <dbReference type="ARBA" id="ARBA00022737"/>
    </source>
</evidence>
<dbReference type="GO" id="GO:0017070">
    <property type="term" value="F:U6 snRNA binding"/>
    <property type="evidence" value="ECO:0007669"/>
    <property type="project" value="EnsemblFungi"/>
</dbReference>
<sequence length="432" mass="48467">MKRPSSSVNAVEAKRANQASKRNRETCTVLASNLPLNYNFSKVRKLFGACGEIEHIDLQKSATGDTRIARIEFKDYNDVLTALTKSHKSLGGREIIVVPIENCTLWVTNFPPSFDENDLRRLFGESGGTVMSVRLPSLRYDSHRRFAFIDMASENEATQVLNQLHDSCIEKYRLVVKLSQPSMAVKRTDSALLEKRQVLVKNLNQFKVIKQRIEEEFGRFGEIEKVTIPEPQQDIGSKSEDIKVNKGFAFIDFSQLQSAQQSLELNGKEFEGTTIEVTIADKKAFLERKAIKRLFAKNGAMENVLSLYPLDDRTSITQLQNFIVDQSKVKKTDIKEIYLAYDHHGALVVTKDASSAARIRLGVSGAKFGKRIIRCGSAKELQGHKPAAASASTGSSKILEESQRDESVHDRSIDAPTKKMTNDDFRKMFLGV</sequence>
<evidence type="ECO:0000313" key="7">
    <source>
        <dbReference type="Proteomes" id="UP000190274"/>
    </source>
</evidence>
<dbReference type="InterPro" id="IPR012677">
    <property type="entry name" value="Nucleotide-bd_a/b_plait_sf"/>
</dbReference>
<dbReference type="GO" id="GO:0000244">
    <property type="term" value="P:spliceosomal tri-snRNP complex assembly"/>
    <property type="evidence" value="ECO:0007669"/>
    <property type="project" value="EnsemblFungi"/>
</dbReference>
<dbReference type="InterPro" id="IPR008669">
    <property type="entry name" value="LSM_interact"/>
</dbReference>
<keyword evidence="7" id="KW-1185">Reference proteome</keyword>
<dbReference type="GO" id="GO:0000245">
    <property type="term" value="P:spliceosomal complex assembly"/>
    <property type="evidence" value="ECO:0007669"/>
    <property type="project" value="EnsemblFungi"/>
</dbReference>
<reference evidence="6 7" key="1">
    <citation type="submission" date="2016-03" db="EMBL/GenBank/DDBJ databases">
        <authorList>
            <person name="Devillers H."/>
        </authorList>
    </citation>
    <scope>NUCLEOTIDE SEQUENCE [LARGE SCALE GENOMIC DNA]</scope>
    <source>
        <strain evidence="6">CBS 10888</strain>
    </source>
</reference>
<dbReference type="GO" id="GO:0005688">
    <property type="term" value="C:U6 snRNP"/>
    <property type="evidence" value="ECO:0007669"/>
    <property type="project" value="EnsemblFungi"/>
</dbReference>
<dbReference type="EMBL" id="LT598461">
    <property type="protein sequence ID" value="SCU97329.1"/>
    <property type="molecule type" value="Genomic_DNA"/>
</dbReference>
<dbReference type="Proteomes" id="UP000190274">
    <property type="component" value="Chromosome H"/>
</dbReference>
<dbReference type="Pfam" id="PF05391">
    <property type="entry name" value="Lsm_interact"/>
    <property type="match status" value="1"/>
</dbReference>
<dbReference type="PROSITE" id="PS50102">
    <property type="entry name" value="RRM"/>
    <property type="match status" value="3"/>
</dbReference>
<dbReference type="GO" id="GO:0005681">
    <property type="term" value="C:spliceosomal complex"/>
    <property type="evidence" value="ECO:0007669"/>
    <property type="project" value="EnsemblFungi"/>
</dbReference>
<evidence type="ECO:0000256" key="3">
    <source>
        <dbReference type="PROSITE-ProRule" id="PRU00176"/>
    </source>
</evidence>
<keyword evidence="1" id="KW-0677">Repeat</keyword>
<feature type="domain" description="RRM" evidence="5">
    <location>
        <begin position="196"/>
        <end position="282"/>
    </location>
</feature>
<dbReference type="Pfam" id="PF16842">
    <property type="entry name" value="RRM_occluded"/>
    <property type="match status" value="1"/>
</dbReference>
<accession>A0A1G4K1C3</accession>
<gene>
    <name evidence="6" type="ORF">LADA_0H05710G</name>
</gene>
<proteinExistence type="predicted"/>
<feature type="compositionally biased region" description="Basic and acidic residues" evidence="4">
    <location>
        <begin position="398"/>
        <end position="419"/>
    </location>
</feature>
<dbReference type="Pfam" id="PF00076">
    <property type="entry name" value="RRM_1"/>
    <property type="match status" value="3"/>
</dbReference>
<dbReference type="PANTHER" id="PTHR23236:SF119">
    <property type="entry name" value="NUCLEAR RNA-BINDING PROTEIN SART-3"/>
    <property type="match status" value="1"/>
</dbReference>
<dbReference type="AlphaFoldDB" id="A0A1G4K1C3"/>
<evidence type="ECO:0000256" key="2">
    <source>
        <dbReference type="ARBA" id="ARBA00022884"/>
    </source>
</evidence>
<dbReference type="SUPFAM" id="SSF54928">
    <property type="entry name" value="RNA-binding domain, RBD"/>
    <property type="match status" value="3"/>
</dbReference>
<protein>
    <submittedName>
        <fullName evidence="6">LADA_0H05710g1_1</fullName>
    </submittedName>
</protein>
<dbReference type="PANTHER" id="PTHR23236">
    <property type="entry name" value="EUKARYOTIC TRANSLATION INITIATION FACTOR 4B/4H"/>
    <property type="match status" value="1"/>
</dbReference>
<feature type="domain" description="RRM" evidence="5">
    <location>
        <begin position="27"/>
        <end position="112"/>
    </location>
</feature>
<dbReference type="InterPro" id="IPR035979">
    <property type="entry name" value="RBD_domain_sf"/>
</dbReference>
<evidence type="ECO:0000256" key="4">
    <source>
        <dbReference type="SAM" id="MobiDB-lite"/>
    </source>
</evidence>
<keyword evidence="2 3" id="KW-0694">RNA-binding</keyword>
<evidence type="ECO:0000259" key="5">
    <source>
        <dbReference type="PROSITE" id="PS50102"/>
    </source>
</evidence>
<dbReference type="STRING" id="1266660.A0A1G4K1C3"/>
<dbReference type="InterPro" id="IPR000504">
    <property type="entry name" value="RRM_dom"/>
</dbReference>
<dbReference type="OrthoDB" id="360390at2759"/>
<organism evidence="6 7">
    <name type="scientific">Lachancea dasiensis</name>
    <dbReference type="NCBI Taxonomy" id="1072105"/>
    <lineage>
        <taxon>Eukaryota</taxon>
        <taxon>Fungi</taxon>
        <taxon>Dikarya</taxon>
        <taxon>Ascomycota</taxon>
        <taxon>Saccharomycotina</taxon>
        <taxon>Saccharomycetes</taxon>
        <taxon>Saccharomycetales</taxon>
        <taxon>Saccharomycetaceae</taxon>
        <taxon>Lachancea</taxon>
    </lineage>
</organism>
<feature type="region of interest" description="Disordered" evidence="4">
    <location>
        <begin position="384"/>
        <end position="419"/>
    </location>
</feature>
<dbReference type="Gene3D" id="3.30.70.330">
    <property type="match status" value="4"/>
</dbReference>
<feature type="domain" description="RRM" evidence="5">
    <location>
        <begin position="103"/>
        <end position="181"/>
    </location>
</feature>
<dbReference type="SMART" id="SM00360">
    <property type="entry name" value="RRM"/>
    <property type="match status" value="3"/>
</dbReference>
<dbReference type="InterPro" id="IPR031766">
    <property type="entry name" value="RRM_occluded"/>
</dbReference>
<name>A0A1G4K1C3_9SACH</name>
<evidence type="ECO:0000313" key="6">
    <source>
        <dbReference type="EMBL" id="SCU97329.1"/>
    </source>
</evidence>